<dbReference type="PROSITE" id="PS50297">
    <property type="entry name" value="ANK_REP_REGION"/>
    <property type="match status" value="1"/>
</dbReference>
<evidence type="ECO:0000313" key="4">
    <source>
        <dbReference type="EMBL" id="KCV81193.1"/>
    </source>
</evidence>
<dbReference type="Pfam" id="PF00023">
    <property type="entry name" value="Ank"/>
    <property type="match status" value="2"/>
</dbReference>
<dbReference type="OrthoDB" id="928522at2"/>
<dbReference type="Gene3D" id="1.25.40.20">
    <property type="entry name" value="Ankyrin repeat-containing domain"/>
    <property type="match status" value="2"/>
</dbReference>
<evidence type="ECO:0000256" key="1">
    <source>
        <dbReference type="ARBA" id="ARBA00022737"/>
    </source>
</evidence>
<dbReference type="PANTHER" id="PTHR24189:SF50">
    <property type="entry name" value="ANKYRIN REPEAT AND SOCS BOX PROTEIN 2"/>
    <property type="match status" value="1"/>
</dbReference>
<feature type="repeat" description="ANK" evidence="3">
    <location>
        <begin position="286"/>
        <end position="315"/>
    </location>
</feature>
<dbReference type="eggNOG" id="COG0666">
    <property type="taxonomic scope" value="Bacteria"/>
</dbReference>
<evidence type="ECO:0000256" key="2">
    <source>
        <dbReference type="ARBA" id="ARBA00023043"/>
    </source>
</evidence>
<keyword evidence="2 3" id="KW-0040">ANK repeat</keyword>
<protein>
    <submittedName>
        <fullName evidence="4">Ankyrin repeat-containing protein</fullName>
    </submittedName>
</protein>
<dbReference type="Proteomes" id="UP000024836">
    <property type="component" value="Unassembled WGS sequence"/>
</dbReference>
<dbReference type="InterPro" id="IPR002110">
    <property type="entry name" value="Ankyrin_rpt"/>
</dbReference>
<dbReference type="InterPro" id="IPR036770">
    <property type="entry name" value="Ankyrin_rpt-contain_sf"/>
</dbReference>
<name>A0A058ZHY9_9RHOB</name>
<dbReference type="PATRIC" id="fig|1461693.3.peg.2729"/>
<dbReference type="PROSITE" id="PS50088">
    <property type="entry name" value="ANK_REPEAT"/>
    <property type="match status" value="2"/>
</dbReference>
<reference evidence="4 5" key="1">
    <citation type="submission" date="2013-04" db="EMBL/GenBank/DDBJ databases">
        <title>Shimia sp. 22II-S11-Z10 Genome Sequencing.</title>
        <authorList>
            <person name="Lai Q."/>
            <person name="Li G."/>
            <person name="Shao Z."/>
        </authorList>
    </citation>
    <scope>NUCLEOTIDE SEQUENCE [LARGE SCALE GENOMIC DNA]</scope>
    <source>
        <strain evidence="5">22II-S11-Z10</strain>
    </source>
</reference>
<organism evidence="4 5">
    <name type="scientific">Actibacterium atlanticum</name>
    <dbReference type="NCBI Taxonomy" id="1461693"/>
    <lineage>
        <taxon>Bacteria</taxon>
        <taxon>Pseudomonadati</taxon>
        <taxon>Pseudomonadota</taxon>
        <taxon>Alphaproteobacteria</taxon>
        <taxon>Rhodobacterales</taxon>
        <taxon>Roseobacteraceae</taxon>
        <taxon>Actibacterium</taxon>
    </lineage>
</organism>
<dbReference type="AlphaFoldDB" id="A0A058ZHY9"/>
<dbReference type="STRING" id="1461693.ATO10_13469"/>
<dbReference type="InterPro" id="IPR050745">
    <property type="entry name" value="Multifunctional_regulatory"/>
</dbReference>
<dbReference type="PANTHER" id="PTHR24189">
    <property type="entry name" value="MYOTROPHIN"/>
    <property type="match status" value="1"/>
</dbReference>
<evidence type="ECO:0000313" key="5">
    <source>
        <dbReference type="Proteomes" id="UP000024836"/>
    </source>
</evidence>
<sequence>MTDPLDKLRRQAKALKRGYEAGEDAAQIRLRQYVPAREAPKYADFLHVIAREQGFESWPRLKVAAETVGLDRAARQQRLKIALYHGQNHVVRQLLQDTPDLAEGAFGLQVALLNRAAVARMLANDPTLATQNFGPRRPILHLAFSKWIHADPALEADMLAIAEMLVDHGADVNDGFPFQPGDDHLLSALYGAIGHADNMVLGQWLLDHGADPNDGESLYHATELGHHKGLRMLLAAGAEPRGTNALLRAIDFNDHTAVQVLLGAGAQVQEFNADPVGGEAPYVIPALHQAARRGVDARMVELLLEAGADPSLRFKGRTAYGYARVFGQGALARAIEARTRALALDADEVLLADVAVGEVIRERRFDPLRLPVGYENLLHEIIAMPGKLPHAMRLVSAGWPHERADSFGMTPLHLAAWEGLPEVMGWLLGLGCDLTHVNGYGGTLLGTIVHGADNCPNRADRDYITCAKLALDHGAPVLGREADESGDPELSEYLRARLQPKGE</sequence>
<dbReference type="SMART" id="SM00248">
    <property type="entry name" value="ANK"/>
    <property type="match status" value="6"/>
</dbReference>
<proteinExistence type="predicted"/>
<dbReference type="EMBL" id="AQQY01000010">
    <property type="protein sequence ID" value="KCV81193.1"/>
    <property type="molecule type" value="Genomic_DNA"/>
</dbReference>
<accession>A0A058ZHY9</accession>
<dbReference type="RefSeq" id="WP_035252457.1">
    <property type="nucleotide sequence ID" value="NZ_AQQY01000010.1"/>
</dbReference>
<evidence type="ECO:0000256" key="3">
    <source>
        <dbReference type="PROSITE-ProRule" id="PRU00023"/>
    </source>
</evidence>
<feature type="repeat" description="ANK" evidence="3">
    <location>
        <begin position="407"/>
        <end position="439"/>
    </location>
</feature>
<dbReference type="SUPFAM" id="SSF48403">
    <property type="entry name" value="Ankyrin repeat"/>
    <property type="match status" value="1"/>
</dbReference>
<comment type="caution">
    <text evidence="4">The sequence shown here is derived from an EMBL/GenBank/DDBJ whole genome shotgun (WGS) entry which is preliminary data.</text>
</comment>
<keyword evidence="5" id="KW-1185">Reference proteome</keyword>
<keyword evidence="1" id="KW-0677">Repeat</keyword>
<gene>
    <name evidence="4" type="ORF">ATO10_13469</name>
</gene>